<gene>
    <name evidence="1" type="ORF">GCM10017083_12470</name>
</gene>
<reference evidence="1" key="1">
    <citation type="journal article" date="2014" name="Int. J. Syst. Evol. Microbiol.">
        <title>Complete genome sequence of Corynebacterium casei LMG S-19264T (=DSM 44701T), isolated from a smear-ripened cheese.</title>
        <authorList>
            <consortium name="US DOE Joint Genome Institute (JGI-PGF)"/>
            <person name="Walter F."/>
            <person name="Albersmeier A."/>
            <person name="Kalinowski J."/>
            <person name="Ruckert C."/>
        </authorList>
    </citation>
    <scope>NUCLEOTIDE SEQUENCE</scope>
    <source>
        <strain evidence="1">KCTC 42651</strain>
    </source>
</reference>
<sequence>MRDDPERPARPEAGAPQPVRITPLGLDGLLGVPPGARGIVLFAHGSGSSRFSPRNNFVADRLRDAGLATLLFDLLTEPEAADRGNVFDIPLLAERLAAATGWLAEQPTLRALPCGYFGASTGAAAALVAAATQPRRIRAVVSRGGRPDMANGWLARVECPTLLIVGGRDLEVLALNQAALARLTCEKELRIVPHATHLFEEPGTLEAVVEHARDWFLHHLGGGAR</sequence>
<keyword evidence="2" id="KW-1185">Reference proteome</keyword>
<dbReference type="PANTHER" id="PTHR22946">
    <property type="entry name" value="DIENELACTONE HYDROLASE DOMAIN-CONTAINING PROTEIN-RELATED"/>
    <property type="match status" value="1"/>
</dbReference>
<accession>A0A919CNG4</accession>
<proteinExistence type="predicted"/>
<comment type="caution">
    <text evidence="1">The sequence shown here is derived from an EMBL/GenBank/DDBJ whole genome shotgun (WGS) entry which is preliminary data.</text>
</comment>
<dbReference type="InterPro" id="IPR029058">
    <property type="entry name" value="AB_hydrolase_fold"/>
</dbReference>
<evidence type="ECO:0000313" key="2">
    <source>
        <dbReference type="Proteomes" id="UP000630353"/>
    </source>
</evidence>
<reference evidence="1" key="2">
    <citation type="submission" date="2020-09" db="EMBL/GenBank/DDBJ databases">
        <authorList>
            <person name="Sun Q."/>
            <person name="Kim S."/>
        </authorList>
    </citation>
    <scope>NUCLEOTIDE SEQUENCE</scope>
    <source>
        <strain evidence="1">KCTC 42651</strain>
    </source>
</reference>
<dbReference type="AlphaFoldDB" id="A0A919CNG4"/>
<evidence type="ECO:0008006" key="3">
    <source>
        <dbReference type="Google" id="ProtNLM"/>
    </source>
</evidence>
<organism evidence="1 2">
    <name type="scientific">Thalassobaculum fulvum</name>
    <dbReference type="NCBI Taxonomy" id="1633335"/>
    <lineage>
        <taxon>Bacteria</taxon>
        <taxon>Pseudomonadati</taxon>
        <taxon>Pseudomonadota</taxon>
        <taxon>Alphaproteobacteria</taxon>
        <taxon>Rhodospirillales</taxon>
        <taxon>Thalassobaculaceae</taxon>
        <taxon>Thalassobaculum</taxon>
    </lineage>
</organism>
<dbReference type="Gene3D" id="3.40.50.1820">
    <property type="entry name" value="alpha/beta hydrolase"/>
    <property type="match status" value="1"/>
</dbReference>
<dbReference type="Proteomes" id="UP000630353">
    <property type="component" value="Unassembled WGS sequence"/>
</dbReference>
<dbReference type="SUPFAM" id="SSF53474">
    <property type="entry name" value="alpha/beta-Hydrolases"/>
    <property type="match status" value="1"/>
</dbReference>
<dbReference type="InterPro" id="IPR050261">
    <property type="entry name" value="FrsA_esterase"/>
</dbReference>
<protein>
    <recommendedName>
        <fullName evidence="3">Hydrolase</fullName>
    </recommendedName>
</protein>
<name>A0A919CNG4_9PROT</name>
<dbReference type="RefSeq" id="WP_229836494.1">
    <property type="nucleotide sequence ID" value="NZ_BMZS01000002.1"/>
</dbReference>
<evidence type="ECO:0000313" key="1">
    <source>
        <dbReference type="EMBL" id="GHD44720.1"/>
    </source>
</evidence>
<dbReference type="EMBL" id="BMZS01000002">
    <property type="protein sequence ID" value="GHD44720.1"/>
    <property type="molecule type" value="Genomic_DNA"/>
</dbReference>